<sequence>MERILEGEGNGKLKKKNIKMHITTVNNGLPCEEHLGTKQISNLIKAKRLQKERVQTFSHRGRREQIQLLETRLKD</sequence>
<evidence type="ECO:0000313" key="1">
    <source>
        <dbReference type="EMBL" id="KEH24033.1"/>
    </source>
</evidence>
<dbReference type="Gramene" id="rna43246">
    <property type="protein sequence ID" value="RHN48521.1"/>
    <property type="gene ID" value="gene43246"/>
</dbReference>
<reference evidence="2" key="5">
    <citation type="journal article" date="2018" name="Nat. Plants">
        <title>Whole-genome landscape of Medicago truncatula symbiotic genes.</title>
        <authorList>
            <person name="Pecrix Y."/>
            <person name="Gamas P."/>
            <person name="Carrere S."/>
        </authorList>
    </citation>
    <scope>NUCLEOTIDE SEQUENCE</scope>
    <source>
        <tissue evidence="2">Leaves</tissue>
    </source>
</reference>
<accession>A0A072U4H6</accession>
<dbReference type="EMBL" id="PSQE01000007">
    <property type="protein sequence ID" value="RHN48521.1"/>
    <property type="molecule type" value="Genomic_DNA"/>
</dbReference>
<reference evidence="1 4" key="2">
    <citation type="journal article" date="2014" name="BMC Genomics">
        <title>An improved genome release (version Mt4.0) for the model legume Medicago truncatula.</title>
        <authorList>
            <person name="Tang H."/>
            <person name="Krishnakumar V."/>
            <person name="Bidwell S."/>
            <person name="Rosen B."/>
            <person name="Chan A."/>
            <person name="Zhou S."/>
            <person name="Gentzbittel L."/>
            <person name="Childs K.L."/>
            <person name="Yandell M."/>
            <person name="Gundlach H."/>
            <person name="Mayer K.F."/>
            <person name="Schwartz D.C."/>
            <person name="Town C.D."/>
        </authorList>
    </citation>
    <scope>GENOME REANNOTATION</scope>
    <source>
        <strain evidence="1">A17</strain>
        <strain evidence="3 4">cv. Jemalong A17</strain>
    </source>
</reference>
<evidence type="ECO:0000313" key="3">
    <source>
        <dbReference type="EnsemblPlants" id="KEH24033"/>
    </source>
</evidence>
<reference evidence="5" key="4">
    <citation type="journal article" date="2018" name="Nat. Plants">
        <title>Whole-genome landscape of Medicago truncatula symbiotic genes.</title>
        <authorList>
            <person name="Pecrix Y."/>
            <person name="Staton S.E."/>
            <person name="Sallet E."/>
            <person name="Lelandais-Briere C."/>
            <person name="Moreau S."/>
            <person name="Carrere S."/>
            <person name="Blein T."/>
            <person name="Jardinaud M.F."/>
            <person name="Latrasse D."/>
            <person name="Zouine M."/>
            <person name="Zahm M."/>
            <person name="Kreplak J."/>
            <person name="Mayjonade B."/>
            <person name="Satge C."/>
            <person name="Perez M."/>
            <person name="Cauet S."/>
            <person name="Marande W."/>
            <person name="Chantry-Darmon C."/>
            <person name="Lopez-Roques C."/>
            <person name="Bouchez O."/>
            <person name="Berard A."/>
            <person name="Debelle F."/>
            <person name="Munos S."/>
            <person name="Bendahmane A."/>
            <person name="Berges H."/>
            <person name="Niebel A."/>
            <person name="Buitink J."/>
            <person name="Frugier F."/>
            <person name="Benhamed M."/>
            <person name="Crespi M."/>
            <person name="Gouzy J."/>
            <person name="Gamas P."/>
        </authorList>
    </citation>
    <scope>NUCLEOTIDE SEQUENCE [LARGE SCALE GENOMIC DNA]</scope>
    <source>
        <strain evidence="5">cv. Jemalong A17</strain>
    </source>
</reference>
<dbReference type="Proteomes" id="UP000002051">
    <property type="component" value="Unassembled WGS sequence"/>
</dbReference>
<keyword evidence="4" id="KW-1185">Reference proteome</keyword>
<reference evidence="3" key="3">
    <citation type="submission" date="2015-04" db="UniProtKB">
        <authorList>
            <consortium name="EnsemblPlants"/>
        </authorList>
    </citation>
    <scope>IDENTIFICATION</scope>
    <source>
        <strain evidence="3">cv. Jemalong A17</strain>
    </source>
</reference>
<evidence type="ECO:0000313" key="4">
    <source>
        <dbReference type="Proteomes" id="UP000002051"/>
    </source>
</evidence>
<dbReference type="EnsemblPlants" id="KEH24033">
    <property type="protein sequence ID" value="KEH24033"/>
    <property type="gene ID" value="MTR_7g102158"/>
</dbReference>
<proteinExistence type="predicted"/>
<dbReference type="EMBL" id="CM001223">
    <property type="protein sequence ID" value="KEH24033.1"/>
    <property type="molecule type" value="Genomic_DNA"/>
</dbReference>
<gene>
    <name evidence="1" type="ordered locus">MTR_7g102158</name>
    <name evidence="2" type="ORF">MtrunA17_Chr7g0264671</name>
</gene>
<reference evidence="1 4" key="1">
    <citation type="journal article" date="2011" name="Nature">
        <title>The Medicago genome provides insight into the evolution of rhizobial symbioses.</title>
        <authorList>
            <person name="Young N.D."/>
            <person name="Debelle F."/>
            <person name="Oldroyd G.E."/>
            <person name="Geurts R."/>
            <person name="Cannon S.B."/>
            <person name="Udvardi M.K."/>
            <person name="Benedito V.A."/>
            <person name="Mayer K.F."/>
            <person name="Gouzy J."/>
            <person name="Schoof H."/>
            <person name="Van de Peer Y."/>
            <person name="Proost S."/>
            <person name="Cook D.R."/>
            <person name="Meyers B.C."/>
            <person name="Spannagl M."/>
            <person name="Cheung F."/>
            <person name="De Mita S."/>
            <person name="Krishnakumar V."/>
            <person name="Gundlach H."/>
            <person name="Zhou S."/>
            <person name="Mudge J."/>
            <person name="Bharti A.K."/>
            <person name="Murray J.D."/>
            <person name="Naoumkina M.A."/>
            <person name="Rosen B."/>
            <person name="Silverstein K.A."/>
            <person name="Tang H."/>
            <person name="Rombauts S."/>
            <person name="Zhao P.X."/>
            <person name="Zhou P."/>
            <person name="Barbe V."/>
            <person name="Bardou P."/>
            <person name="Bechner M."/>
            <person name="Bellec A."/>
            <person name="Berger A."/>
            <person name="Berges H."/>
            <person name="Bidwell S."/>
            <person name="Bisseling T."/>
            <person name="Choisne N."/>
            <person name="Couloux A."/>
            <person name="Denny R."/>
            <person name="Deshpande S."/>
            <person name="Dai X."/>
            <person name="Doyle J.J."/>
            <person name="Dudez A.M."/>
            <person name="Farmer A.D."/>
            <person name="Fouteau S."/>
            <person name="Franken C."/>
            <person name="Gibelin C."/>
            <person name="Gish J."/>
            <person name="Goldstein S."/>
            <person name="Gonzalez A.J."/>
            <person name="Green P.J."/>
            <person name="Hallab A."/>
            <person name="Hartog M."/>
            <person name="Hua A."/>
            <person name="Humphray S.J."/>
            <person name="Jeong D.H."/>
            <person name="Jing Y."/>
            <person name="Jocker A."/>
            <person name="Kenton S.M."/>
            <person name="Kim D.J."/>
            <person name="Klee K."/>
            <person name="Lai H."/>
            <person name="Lang C."/>
            <person name="Lin S."/>
            <person name="Macmil S.L."/>
            <person name="Magdelenat G."/>
            <person name="Matthews L."/>
            <person name="McCorrison J."/>
            <person name="Monaghan E.L."/>
            <person name="Mun J.H."/>
            <person name="Najar F.Z."/>
            <person name="Nicholson C."/>
            <person name="Noirot C."/>
            <person name="O'Bleness M."/>
            <person name="Paule C.R."/>
            <person name="Poulain J."/>
            <person name="Prion F."/>
            <person name="Qin B."/>
            <person name="Qu C."/>
            <person name="Retzel E.F."/>
            <person name="Riddle C."/>
            <person name="Sallet E."/>
            <person name="Samain S."/>
            <person name="Samson N."/>
            <person name="Sanders I."/>
            <person name="Saurat O."/>
            <person name="Scarpelli C."/>
            <person name="Schiex T."/>
            <person name="Segurens B."/>
            <person name="Severin A.J."/>
            <person name="Sherrier D.J."/>
            <person name="Shi R."/>
            <person name="Sims S."/>
            <person name="Singer S.R."/>
            <person name="Sinharoy S."/>
            <person name="Sterck L."/>
            <person name="Viollet A."/>
            <person name="Wang B.B."/>
            <person name="Wang K."/>
            <person name="Wang M."/>
            <person name="Wang X."/>
            <person name="Warfsmann J."/>
            <person name="Weissenbach J."/>
            <person name="White D.D."/>
            <person name="White J.D."/>
            <person name="Wiley G.B."/>
            <person name="Wincker P."/>
            <person name="Xing Y."/>
            <person name="Yang L."/>
            <person name="Yao Z."/>
            <person name="Ying F."/>
            <person name="Zhai J."/>
            <person name="Zhou L."/>
            <person name="Zuber A."/>
            <person name="Denarie J."/>
            <person name="Dixon R.A."/>
            <person name="May G.D."/>
            <person name="Schwartz D.C."/>
            <person name="Rogers J."/>
            <person name="Quetier F."/>
            <person name="Town C.D."/>
            <person name="Roe B.A."/>
        </authorList>
    </citation>
    <scope>NUCLEOTIDE SEQUENCE [LARGE SCALE GENOMIC DNA]</scope>
    <source>
        <strain evidence="1">A17</strain>
        <strain evidence="3 4">cv. Jemalong A17</strain>
    </source>
</reference>
<dbReference type="AlphaFoldDB" id="A0A072U4H6"/>
<dbReference type="HOGENOM" id="CLU_2674886_0_0_1"/>
<protein>
    <submittedName>
        <fullName evidence="1 3">Uncharacterized protein</fullName>
    </submittedName>
</protein>
<organism evidence="1 4">
    <name type="scientific">Medicago truncatula</name>
    <name type="common">Barrel medic</name>
    <name type="synonym">Medicago tribuloides</name>
    <dbReference type="NCBI Taxonomy" id="3880"/>
    <lineage>
        <taxon>Eukaryota</taxon>
        <taxon>Viridiplantae</taxon>
        <taxon>Streptophyta</taxon>
        <taxon>Embryophyta</taxon>
        <taxon>Tracheophyta</taxon>
        <taxon>Spermatophyta</taxon>
        <taxon>Magnoliopsida</taxon>
        <taxon>eudicotyledons</taxon>
        <taxon>Gunneridae</taxon>
        <taxon>Pentapetalae</taxon>
        <taxon>rosids</taxon>
        <taxon>fabids</taxon>
        <taxon>Fabales</taxon>
        <taxon>Fabaceae</taxon>
        <taxon>Papilionoideae</taxon>
        <taxon>50 kb inversion clade</taxon>
        <taxon>NPAAA clade</taxon>
        <taxon>Hologalegina</taxon>
        <taxon>IRL clade</taxon>
        <taxon>Trifolieae</taxon>
        <taxon>Medicago</taxon>
    </lineage>
</organism>
<name>A0A072U4H6_MEDTR</name>
<evidence type="ECO:0000313" key="5">
    <source>
        <dbReference type="Proteomes" id="UP000265566"/>
    </source>
</evidence>
<evidence type="ECO:0000313" key="2">
    <source>
        <dbReference type="EMBL" id="RHN48521.1"/>
    </source>
</evidence>
<dbReference type="Proteomes" id="UP000265566">
    <property type="component" value="Chromosome 7"/>
</dbReference>